<dbReference type="InterPro" id="IPR039952">
    <property type="entry name" value="Aex-2"/>
</dbReference>
<gene>
    <name evidence="7" type="ORF">MENT_LOCUS49035</name>
    <name evidence="8" type="ORF">MENT_LOCUS52771</name>
</gene>
<feature type="transmembrane region" description="Helical" evidence="5">
    <location>
        <begin position="88"/>
        <end position="106"/>
    </location>
</feature>
<reference evidence="7 9" key="1">
    <citation type="submission" date="2020-08" db="EMBL/GenBank/DDBJ databases">
        <authorList>
            <person name="Koutsovoulos G."/>
            <person name="Danchin GJ E."/>
        </authorList>
    </citation>
    <scope>NUCLEOTIDE SEQUENCE [LARGE SCALE GENOMIC DNA]</scope>
</reference>
<dbReference type="Pfam" id="PF00001">
    <property type="entry name" value="7tm_1"/>
    <property type="match status" value="1"/>
</dbReference>
<feature type="transmembrane region" description="Helical" evidence="5">
    <location>
        <begin position="339"/>
        <end position="360"/>
    </location>
</feature>
<dbReference type="Gene3D" id="1.20.1070.10">
    <property type="entry name" value="Rhodopsin 7-helix transmembrane proteins"/>
    <property type="match status" value="1"/>
</dbReference>
<evidence type="ECO:0000256" key="1">
    <source>
        <dbReference type="ARBA" id="ARBA00004370"/>
    </source>
</evidence>
<evidence type="ECO:0000256" key="3">
    <source>
        <dbReference type="ARBA" id="ARBA00022989"/>
    </source>
</evidence>
<sequence>METTTTIQSFHYNLLINNNSTKSITTTSKIITNCSMLFLKEWSRRFGEIQNTVDIIMFCLCTFAVFLNVSVIHSALRLFQKNFDTIHVYIISMTIADLLIVSCMMLESLDRLFLFLTRLPCSALHFIGWMSWSASSLSLVLLNSDKLLYFCFPLHYRIIKSVRRTVKLCLFVWILSCCFVSYVWLSNILNIGPSKYFVRCSVLNFYLTKKKILIFLKTSLNTGKLHIFTFYTLLVCVLSIFSSLIVSCHLLRLMSRKRRHSLRTTLQITSSTSSEEQITLAPAFTRKVRSLVFIFITTVWTAISLLPYRVFVLAQYNYLDTMLADICGWKALWLSQLGWLLHYLLKLNPIVNPCITAFIYHPYRMDFAKRLNRHFHGSTRTQEEAEL</sequence>
<dbReference type="Proteomes" id="UP000580250">
    <property type="component" value="Unassembled WGS sequence"/>
</dbReference>
<name>A0A6V7X9R2_MELEN</name>
<evidence type="ECO:0000256" key="2">
    <source>
        <dbReference type="ARBA" id="ARBA00022692"/>
    </source>
</evidence>
<feature type="transmembrane region" description="Helical" evidence="5">
    <location>
        <begin position="165"/>
        <end position="185"/>
    </location>
</feature>
<dbReference type="EMBL" id="CAJEWN010001691">
    <property type="protein sequence ID" value="CAD2199389.1"/>
    <property type="molecule type" value="Genomic_DNA"/>
</dbReference>
<keyword evidence="3 5" id="KW-1133">Transmembrane helix</keyword>
<evidence type="ECO:0000313" key="7">
    <source>
        <dbReference type="EMBL" id="CAD2195915.1"/>
    </source>
</evidence>
<dbReference type="PROSITE" id="PS50262">
    <property type="entry name" value="G_PROTEIN_RECEP_F1_2"/>
    <property type="match status" value="1"/>
</dbReference>
<evidence type="ECO:0000259" key="6">
    <source>
        <dbReference type="PROSITE" id="PS50262"/>
    </source>
</evidence>
<evidence type="ECO:0000313" key="8">
    <source>
        <dbReference type="EMBL" id="CAD2199389.1"/>
    </source>
</evidence>
<dbReference type="PANTHER" id="PTHR21643:SF3">
    <property type="entry name" value="G-PROTEIN COUPLED RECEPTORS FAMILY 1 PROFILE DOMAIN-CONTAINING PROTEIN"/>
    <property type="match status" value="1"/>
</dbReference>
<dbReference type="EMBL" id="CAJEWN010001258">
    <property type="protein sequence ID" value="CAD2195915.1"/>
    <property type="molecule type" value="Genomic_DNA"/>
</dbReference>
<keyword evidence="2 5" id="KW-0812">Transmembrane</keyword>
<feature type="transmembrane region" description="Helical" evidence="5">
    <location>
        <begin position="55"/>
        <end position="76"/>
    </location>
</feature>
<feature type="transmembrane region" description="Helical" evidence="5">
    <location>
        <begin position="228"/>
        <end position="251"/>
    </location>
</feature>
<feature type="transmembrane region" description="Helical" evidence="5">
    <location>
        <begin position="291"/>
        <end position="311"/>
    </location>
</feature>
<proteinExistence type="predicted"/>
<dbReference type="GO" id="GO:0008188">
    <property type="term" value="F:neuropeptide receptor activity"/>
    <property type="evidence" value="ECO:0007669"/>
    <property type="project" value="InterPro"/>
</dbReference>
<organism evidence="7 9">
    <name type="scientific">Meloidogyne enterolobii</name>
    <name type="common">Root-knot nematode worm</name>
    <name type="synonym">Meloidogyne mayaguensis</name>
    <dbReference type="NCBI Taxonomy" id="390850"/>
    <lineage>
        <taxon>Eukaryota</taxon>
        <taxon>Metazoa</taxon>
        <taxon>Ecdysozoa</taxon>
        <taxon>Nematoda</taxon>
        <taxon>Chromadorea</taxon>
        <taxon>Rhabditida</taxon>
        <taxon>Tylenchina</taxon>
        <taxon>Tylenchomorpha</taxon>
        <taxon>Tylenchoidea</taxon>
        <taxon>Meloidogynidae</taxon>
        <taxon>Meloidogyninae</taxon>
        <taxon>Meloidogyne</taxon>
    </lineage>
</organism>
<dbReference type="InterPro" id="IPR000276">
    <property type="entry name" value="GPCR_Rhodpsn"/>
</dbReference>
<accession>A0A6V7X9R2</accession>
<evidence type="ECO:0000313" key="9">
    <source>
        <dbReference type="Proteomes" id="UP000580250"/>
    </source>
</evidence>
<dbReference type="GO" id="GO:0016020">
    <property type="term" value="C:membrane"/>
    <property type="evidence" value="ECO:0007669"/>
    <property type="project" value="UniProtKB-SubCell"/>
</dbReference>
<dbReference type="OrthoDB" id="5820506at2759"/>
<dbReference type="PANTHER" id="PTHR21643">
    <property type="entry name" value="G-PROTEIN COUPLED RECEPTORS FAMILY 1 PROFILE DOMAIN-CONTAINING PROTEIN-RELATED"/>
    <property type="match status" value="1"/>
</dbReference>
<evidence type="ECO:0000256" key="4">
    <source>
        <dbReference type="ARBA" id="ARBA00023136"/>
    </source>
</evidence>
<keyword evidence="4 5" id="KW-0472">Membrane</keyword>
<dbReference type="SUPFAM" id="SSF81321">
    <property type="entry name" value="Family A G protein-coupled receptor-like"/>
    <property type="match status" value="1"/>
</dbReference>
<feature type="transmembrane region" description="Helical" evidence="5">
    <location>
        <begin position="126"/>
        <end position="144"/>
    </location>
</feature>
<comment type="caution">
    <text evidence="7">The sequence shown here is derived from an EMBL/GenBank/DDBJ whole genome shotgun (WGS) entry which is preliminary data.</text>
</comment>
<dbReference type="CDD" id="cd00637">
    <property type="entry name" value="7tm_classA_rhodopsin-like"/>
    <property type="match status" value="1"/>
</dbReference>
<protein>
    <recommendedName>
        <fullName evidence="6">G-protein coupled receptors family 1 profile domain-containing protein</fullName>
    </recommendedName>
</protein>
<feature type="domain" description="G-protein coupled receptors family 1 profile" evidence="6">
    <location>
        <begin position="67"/>
        <end position="360"/>
    </location>
</feature>
<comment type="subcellular location">
    <subcellularLocation>
        <location evidence="1">Membrane</location>
    </subcellularLocation>
</comment>
<evidence type="ECO:0000256" key="5">
    <source>
        <dbReference type="SAM" id="Phobius"/>
    </source>
</evidence>
<dbReference type="AlphaFoldDB" id="A0A6V7X9R2"/>
<dbReference type="InterPro" id="IPR017452">
    <property type="entry name" value="GPCR_Rhodpsn_7TM"/>
</dbReference>